<feature type="domain" description="Calpain catalytic" evidence="3">
    <location>
        <begin position="35"/>
        <end position="362"/>
    </location>
</feature>
<dbReference type="PANTHER" id="PTHR10183">
    <property type="entry name" value="CALPAIN"/>
    <property type="match status" value="1"/>
</dbReference>
<accession>E3MW78</accession>
<dbReference type="KEGG" id="crq:GCK72_011429"/>
<comment type="similarity">
    <text evidence="1">Belongs to the peptidase C2 family.</text>
</comment>
<dbReference type="HOGENOM" id="CLU_003001_2_0_1"/>
<dbReference type="InterPro" id="IPR022684">
    <property type="entry name" value="Calpain_cysteine_protease"/>
</dbReference>
<dbReference type="GO" id="GO:0006508">
    <property type="term" value="P:proteolysis"/>
    <property type="evidence" value="ECO:0007669"/>
    <property type="project" value="InterPro"/>
</dbReference>
<dbReference type="GO" id="GO:0004198">
    <property type="term" value="F:calcium-dependent cysteine-type endopeptidase activity"/>
    <property type="evidence" value="ECO:0007669"/>
    <property type="project" value="InterPro"/>
</dbReference>
<dbReference type="OrthoDB" id="424753at2759"/>
<dbReference type="AlphaFoldDB" id="E3MW78"/>
<dbReference type="Gene3D" id="3.90.70.10">
    <property type="entry name" value="Cysteine proteinases"/>
    <property type="match status" value="1"/>
</dbReference>
<dbReference type="EMBL" id="DS268485">
    <property type="protein sequence ID" value="EFP10458.1"/>
    <property type="molecule type" value="Genomic_DNA"/>
</dbReference>
<dbReference type="SUPFAM" id="SSF54001">
    <property type="entry name" value="Cysteine proteinases"/>
    <property type="match status" value="1"/>
</dbReference>
<dbReference type="GO" id="GO:0005737">
    <property type="term" value="C:cytoplasm"/>
    <property type="evidence" value="ECO:0007669"/>
    <property type="project" value="TreeGrafter"/>
</dbReference>
<dbReference type="CTD" id="9806248"/>
<gene>
    <name evidence="4" type="ORF">CRE_22983</name>
</gene>
<evidence type="ECO:0000256" key="1">
    <source>
        <dbReference type="ARBA" id="ARBA00007623"/>
    </source>
</evidence>
<dbReference type="InParanoid" id="E3MW78"/>
<organism evidence="5">
    <name type="scientific">Caenorhabditis remanei</name>
    <name type="common">Caenorhabditis vulgaris</name>
    <dbReference type="NCBI Taxonomy" id="31234"/>
    <lineage>
        <taxon>Eukaryota</taxon>
        <taxon>Metazoa</taxon>
        <taxon>Ecdysozoa</taxon>
        <taxon>Nematoda</taxon>
        <taxon>Chromadorea</taxon>
        <taxon>Rhabditida</taxon>
        <taxon>Rhabditina</taxon>
        <taxon>Rhabditomorpha</taxon>
        <taxon>Rhabditoidea</taxon>
        <taxon>Rhabditidae</taxon>
        <taxon>Peloderinae</taxon>
        <taxon>Caenorhabditis</taxon>
    </lineage>
</organism>
<proteinExistence type="inferred from homology"/>
<evidence type="ECO:0000313" key="4">
    <source>
        <dbReference type="EMBL" id="EFP10458.1"/>
    </source>
</evidence>
<dbReference type="InterPro" id="IPR038765">
    <property type="entry name" value="Papain-like_cys_pep_sf"/>
</dbReference>
<dbReference type="InterPro" id="IPR001300">
    <property type="entry name" value="Peptidase_C2_calpain_cat"/>
</dbReference>
<dbReference type="eggNOG" id="KOG0045">
    <property type="taxonomic scope" value="Eukaryota"/>
</dbReference>
<dbReference type="STRING" id="31234.E3MW78"/>
<dbReference type="PROSITE" id="PS50203">
    <property type="entry name" value="CALPAIN_CAT"/>
    <property type="match status" value="1"/>
</dbReference>
<dbReference type="SMART" id="SM00230">
    <property type="entry name" value="CysPc"/>
    <property type="match status" value="1"/>
</dbReference>
<name>E3MW78_CAERE</name>
<evidence type="ECO:0000256" key="2">
    <source>
        <dbReference type="PROSITE-ProRule" id="PRU00239"/>
    </source>
</evidence>
<dbReference type="Proteomes" id="UP000008281">
    <property type="component" value="Unassembled WGS sequence"/>
</dbReference>
<dbReference type="RefSeq" id="XP_003099650.2">
    <property type="nucleotide sequence ID" value="XM_003099602.2"/>
</dbReference>
<dbReference type="PANTHER" id="PTHR10183:SF382">
    <property type="entry name" value="CALPAIN-15"/>
    <property type="match status" value="1"/>
</dbReference>
<keyword evidence="5" id="KW-1185">Reference proteome</keyword>
<protein>
    <recommendedName>
        <fullName evidence="3">Calpain catalytic domain-containing protein</fullName>
    </recommendedName>
</protein>
<comment type="caution">
    <text evidence="2">Lacks conserved residue(s) required for the propagation of feature annotation.</text>
</comment>
<evidence type="ECO:0000313" key="5">
    <source>
        <dbReference type="Proteomes" id="UP000008281"/>
    </source>
</evidence>
<dbReference type="Pfam" id="PF00648">
    <property type="entry name" value="Peptidase_C2"/>
    <property type="match status" value="1"/>
</dbReference>
<sequence>MSFSVIFHPSPDDKFGEIDNEFQEHAHRLRKSRKLFVDPEFPHNKDSIGTNMEESEDLTPVAWWAPHQLINNYATSLLKTTAAMHSYIENNKAMRAKDPAWKPDSNLFEKALHNCNKIRSTKWSVYDNPWPFHVGEGYLDDAWLLAPLMCIARRKEILEHVLPDRDYIKDCGMVQVRLFINGKWEVLKLDYFIPKSYGVRTIYANIIQCQLWVALIEKAFAKVKGNYGNLDEGSCEEAFTYLTGCPCRSQKIDKEMDEVKLWKELMGYHSNGHLLAAKTSRCDVNSELSILDVKEHDGNRLILIGNSCVDKYKENVELPAYEDEVSSKFDSLDKSLASTKLFWMEITHFIQHFDLIYVCEYRKKWYEKRLTQTVETNIGNVEEWIVLQLNIQERQEISVEVADSLLDKNVYFMSIYKATIDNQYGDLVETVHDWNYSISCGPIFLEPGSYFVVLTEPYDRTNHKFEWIIRSSIPLNTHSISFDRIDKTCLELARQNMHSIIEKYDERETIENIV</sequence>
<evidence type="ECO:0000259" key="3">
    <source>
        <dbReference type="PROSITE" id="PS50203"/>
    </source>
</evidence>
<dbReference type="GeneID" id="9806248"/>
<reference evidence="4" key="1">
    <citation type="submission" date="2007-07" db="EMBL/GenBank/DDBJ databases">
        <title>PCAP assembly of the Caenorhabditis remanei genome.</title>
        <authorList>
            <consortium name="The Caenorhabditis remanei Sequencing Consortium"/>
            <person name="Wilson R.K."/>
        </authorList>
    </citation>
    <scope>NUCLEOTIDE SEQUENCE [LARGE SCALE GENOMIC DNA]</scope>
    <source>
        <strain evidence="4">PB4641</strain>
    </source>
</reference>
<dbReference type="MEROPS" id="C02.A01"/>